<evidence type="ECO:0000256" key="2">
    <source>
        <dbReference type="ARBA" id="ARBA00023125"/>
    </source>
</evidence>
<keyword evidence="1" id="KW-0805">Transcription regulation</keyword>
<keyword evidence="2" id="KW-0238">DNA-binding</keyword>
<dbReference type="RefSeq" id="WP_284327833.1">
    <property type="nucleotide sequence ID" value="NZ_BSUN01000001.1"/>
</dbReference>
<evidence type="ECO:0000256" key="4">
    <source>
        <dbReference type="SAM" id="MobiDB-lite"/>
    </source>
</evidence>
<dbReference type="EMBL" id="BSUN01000001">
    <property type="protein sequence ID" value="GMA35217.1"/>
    <property type="molecule type" value="Genomic_DNA"/>
</dbReference>
<accession>A0ABQ6IBM2</accession>
<evidence type="ECO:0000256" key="3">
    <source>
        <dbReference type="ARBA" id="ARBA00023163"/>
    </source>
</evidence>
<proteinExistence type="predicted"/>
<feature type="domain" description="HTH gntR-type" evidence="5">
    <location>
        <begin position="11"/>
        <end position="45"/>
    </location>
</feature>
<dbReference type="PANTHER" id="PTHR43537">
    <property type="entry name" value="TRANSCRIPTIONAL REGULATOR, GNTR FAMILY"/>
    <property type="match status" value="1"/>
</dbReference>
<comment type="caution">
    <text evidence="6">The sequence shown here is derived from an EMBL/GenBank/DDBJ whole genome shotgun (WGS) entry which is preliminary data.</text>
</comment>
<evidence type="ECO:0000259" key="5">
    <source>
        <dbReference type="Pfam" id="PF00392"/>
    </source>
</evidence>
<reference evidence="7" key="1">
    <citation type="journal article" date="2019" name="Int. J. Syst. Evol. Microbiol.">
        <title>The Global Catalogue of Microorganisms (GCM) 10K type strain sequencing project: providing services to taxonomists for standard genome sequencing and annotation.</title>
        <authorList>
            <consortium name="The Broad Institute Genomics Platform"/>
            <consortium name="The Broad Institute Genome Sequencing Center for Infectious Disease"/>
            <person name="Wu L."/>
            <person name="Ma J."/>
        </authorList>
    </citation>
    <scope>NUCLEOTIDE SEQUENCE [LARGE SCALE GENOMIC DNA]</scope>
    <source>
        <strain evidence="7">NBRC 112299</strain>
    </source>
</reference>
<feature type="region of interest" description="Disordered" evidence="4">
    <location>
        <begin position="97"/>
        <end position="116"/>
    </location>
</feature>
<evidence type="ECO:0000313" key="7">
    <source>
        <dbReference type="Proteomes" id="UP001157125"/>
    </source>
</evidence>
<keyword evidence="3" id="KW-0804">Transcription</keyword>
<dbReference type="InterPro" id="IPR036390">
    <property type="entry name" value="WH_DNA-bd_sf"/>
</dbReference>
<feature type="compositionally biased region" description="Pro residues" evidence="4">
    <location>
        <begin position="107"/>
        <end position="116"/>
    </location>
</feature>
<dbReference type="Proteomes" id="UP001157125">
    <property type="component" value="Unassembled WGS sequence"/>
</dbReference>
<sequence>MRGIGSWSISLVREHAISSVPWREALRRLEAEGWVQIVPNVGALVRAHDADDWERSMHLLARLEGLGTALSSAHLTPDDLDEARDLNARMRAALETYDGPAYGEPASAPPRPPMLP</sequence>
<dbReference type="InterPro" id="IPR000524">
    <property type="entry name" value="Tscrpt_reg_HTH_GntR"/>
</dbReference>
<protein>
    <recommendedName>
        <fullName evidence="5">HTH gntR-type domain-containing protein</fullName>
    </recommendedName>
</protein>
<evidence type="ECO:0000256" key="1">
    <source>
        <dbReference type="ARBA" id="ARBA00023015"/>
    </source>
</evidence>
<organism evidence="6 7">
    <name type="scientific">Demequina litorisediminis</name>
    <dbReference type="NCBI Taxonomy" id="1849022"/>
    <lineage>
        <taxon>Bacteria</taxon>
        <taxon>Bacillati</taxon>
        <taxon>Actinomycetota</taxon>
        <taxon>Actinomycetes</taxon>
        <taxon>Micrococcales</taxon>
        <taxon>Demequinaceae</taxon>
        <taxon>Demequina</taxon>
    </lineage>
</organism>
<keyword evidence="7" id="KW-1185">Reference proteome</keyword>
<name>A0ABQ6IBM2_9MICO</name>
<dbReference type="Pfam" id="PF00392">
    <property type="entry name" value="GntR"/>
    <property type="match status" value="1"/>
</dbReference>
<dbReference type="PANTHER" id="PTHR43537:SF24">
    <property type="entry name" value="GLUCONATE OPERON TRANSCRIPTIONAL REPRESSOR"/>
    <property type="match status" value="1"/>
</dbReference>
<dbReference type="SUPFAM" id="SSF46785">
    <property type="entry name" value="Winged helix' DNA-binding domain"/>
    <property type="match status" value="1"/>
</dbReference>
<dbReference type="Gene3D" id="1.10.10.10">
    <property type="entry name" value="Winged helix-like DNA-binding domain superfamily/Winged helix DNA-binding domain"/>
    <property type="match status" value="1"/>
</dbReference>
<evidence type="ECO:0000313" key="6">
    <source>
        <dbReference type="EMBL" id="GMA35217.1"/>
    </source>
</evidence>
<gene>
    <name evidence="6" type="ORF">GCM10025876_14210</name>
</gene>
<dbReference type="InterPro" id="IPR036388">
    <property type="entry name" value="WH-like_DNA-bd_sf"/>
</dbReference>